<gene>
    <name evidence="1" type="ORF">SAMN05444412_11755</name>
</gene>
<dbReference type="Proteomes" id="UP000199663">
    <property type="component" value="Unassembled WGS sequence"/>
</dbReference>
<evidence type="ECO:0000313" key="1">
    <source>
        <dbReference type="EMBL" id="SDZ49127.1"/>
    </source>
</evidence>
<keyword evidence="2" id="KW-1185">Reference proteome</keyword>
<proteinExistence type="predicted"/>
<evidence type="ECO:0000313" key="2">
    <source>
        <dbReference type="Proteomes" id="UP000199663"/>
    </source>
</evidence>
<accession>A0A1H3TGL8</accession>
<dbReference type="EMBL" id="FNQC01000017">
    <property type="protein sequence ID" value="SDZ49127.1"/>
    <property type="molecule type" value="Genomic_DNA"/>
</dbReference>
<protein>
    <submittedName>
        <fullName evidence="1">Uncharacterized protein</fullName>
    </submittedName>
</protein>
<name>A0A1H3TGL8_9BACT</name>
<organism evidence="1 2">
    <name type="scientific">Rhodonellum ikkaensis</name>
    <dbReference type="NCBI Taxonomy" id="336829"/>
    <lineage>
        <taxon>Bacteria</taxon>
        <taxon>Pseudomonadati</taxon>
        <taxon>Bacteroidota</taxon>
        <taxon>Cytophagia</taxon>
        <taxon>Cytophagales</taxon>
        <taxon>Cytophagaceae</taxon>
        <taxon>Rhodonellum</taxon>
    </lineage>
</organism>
<sequence length="146" mass="16311">MIDKRHFILFVLILLLSSSGTVMGQFVSFRLELPAGVSFKSKVIGPNPENPDQQMIWIEMVANENLTVLLDLREVDSGKFYDGLVYFLNDGTVNFAQAEIVSQGNQTLQLDNRGMLIRNLEPFANSLHAWLGLPATKGIVAKIEYP</sequence>
<reference evidence="1 2" key="1">
    <citation type="submission" date="2016-10" db="EMBL/GenBank/DDBJ databases">
        <authorList>
            <person name="Varghese N."/>
            <person name="Submissions S."/>
        </authorList>
    </citation>
    <scope>NUCLEOTIDE SEQUENCE [LARGE SCALE GENOMIC DNA]</scope>
    <source>
        <strain evidence="1 2">DSM 17997</strain>
    </source>
</reference>
<dbReference type="RefSeq" id="WP_019599963.1">
    <property type="nucleotide sequence ID" value="NZ_FNQC01000017.1"/>
</dbReference>
<comment type="caution">
    <text evidence="1">The sequence shown here is derived from an EMBL/GenBank/DDBJ whole genome shotgun (WGS) entry which is preliminary data.</text>
</comment>